<evidence type="ECO:0000256" key="1">
    <source>
        <dbReference type="SAM" id="MobiDB-lite"/>
    </source>
</evidence>
<dbReference type="EMBL" id="LR877165">
    <property type="protein sequence ID" value="CAD2221463.1"/>
    <property type="molecule type" value="Genomic_DNA"/>
</dbReference>
<feature type="region of interest" description="Disordered" evidence="1">
    <location>
        <begin position="1"/>
        <end position="50"/>
    </location>
</feature>
<protein>
    <submittedName>
        <fullName evidence="2">Uncharacterized protein</fullName>
    </submittedName>
</protein>
<evidence type="ECO:0000313" key="2">
    <source>
        <dbReference type="EMBL" id="CAD2221463.1"/>
    </source>
</evidence>
<keyword evidence="3" id="KW-1185">Reference proteome</keyword>
<dbReference type="AlphaFoldDB" id="A0A7G2CSR8"/>
<feature type="region of interest" description="Disordered" evidence="1">
    <location>
        <begin position="340"/>
        <end position="363"/>
    </location>
</feature>
<feature type="region of interest" description="Disordered" evidence="1">
    <location>
        <begin position="190"/>
        <end position="215"/>
    </location>
</feature>
<organism evidence="2 3">
    <name type="scientific">Angomonas deanei</name>
    <dbReference type="NCBI Taxonomy" id="59799"/>
    <lineage>
        <taxon>Eukaryota</taxon>
        <taxon>Discoba</taxon>
        <taxon>Euglenozoa</taxon>
        <taxon>Kinetoplastea</taxon>
        <taxon>Metakinetoplastina</taxon>
        <taxon>Trypanosomatida</taxon>
        <taxon>Trypanosomatidae</taxon>
        <taxon>Strigomonadinae</taxon>
        <taxon>Angomonas</taxon>
    </lineage>
</organism>
<feature type="compositionally biased region" description="Basic and acidic residues" evidence="1">
    <location>
        <begin position="1"/>
        <end position="19"/>
    </location>
</feature>
<evidence type="ECO:0000313" key="3">
    <source>
        <dbReference type="Proteomes" id="UP000515908"/>
    </source>
</evidence>
<feature type="region of interest" description="Disordered" evidence="1">
    <location>
        <begin position="101"/>
        <end position="120"/>
    </location>
</feature>
<feature type="compositionally biased region" description="Polar residues" evidence="1">
    <location>
        <begin position="340"/>
        <end position="359"/>
    </location>
</feature>
<gene>
    <name evidence="2" type="ORF">ADEAN_000899500</name>
</gene>
<feature type="compositionally biased region" description="Low complexity" evidence="1">
    <location>
        <begin position="192"/>
        <end position="213"/>
    </location>
</feature>
<proteinExistence type="predicted"/>
<sequence length="460" mass="50989">MKQLKARQEEQKTQQEKKPSKAPAALDVAALKKEEAEGEEDSPYFSPTAEGAQKADGVVFPSNVQQMLAPGETESEAVIQKKIKLEEQQEETLERALDLGVGKTNTDPSHKEADPNPEDTPLHQLDVHYWIHTRQNNRLLYLRDTIIGIVLHRLFTLEDTLEPSSVALRQYDYIISLCFNNHPKGTSAGLHSMSPFSSPASSRPPSANSSSMPSPLPRFPGFGKSELNTLLFEEEKSPTTEEWNTLYDAHLAKMGSLSSLEEYFDKENASQLKALQSSVILLYYTLQEDMQKQILAGVCGNLQWWPLVMEFFFVNLIVHTSPIVSPSSFHNQNSNSAFLLGPSTASEASDTTTNNNNKGNPRGQFYKSTSHVLLYLAPSLSLHGQTKEGVDLLHQLVKIVTSGFYEETFSAQNTHGVSYLDDPQARVPRASNAAAMAPSTLASKGRRTSMLPPTRHSKKC</sequence>
<dbReference type="OrthoDB" id="273455at2759"/>
<dbReference type="VEuPathDB" id="TriTrypDB:ADEAN_000899500"/>
<feature type="region of interest" description="Disordered" evidence="1">
    <location>
        <begin position="430"/>
        <end position="460"/>
    </location>
</feature>
<reference evidence="2 3" key="1">
    <citation type="submission" date="2020-08" db="EMBL/GenBank/DDBJ databases">
        <authorList>
            <person name="Newling K."/>
            <person name="Davey J."/>
            <person name="Forrester S."/>
        </authorList>
    </citation>
    <scope>NUCLEOTIDE SEQUENCE [LARGE SCALE GENOMIC DNA]</scope>
    <source>
        <strain evidence="3">Crithidia deanei Carvalho (ATCC PRA-265)</strain>
    </source>
</reference>
<name>A0A7G2CSR8_9TRYP</name>
<accession>A0A7G2CSR8</accession>
<dbReference type="Proteomes" id="UP000515908">
    <property type="component" value="Chromosome 21"/>
</dbReference>